<sequence length="105" mass="11020">MRSGPVRAFARITFGNWLSRVYLGSAAFLLLIGAGEGGDQAAGLFALMLAVPTGAMLLSVVNSLGAWAQTDGSIWAILVCSYVFQAWLLGLLVHAVRRGSRPAGL</sequence>
<proteinExistence type="predicted"/>
<evidence type="ECO:0000313" key="3">
    <source>
        <dbReference type="Proteomes" id="UP001057738"/>
    </source>
</evidence>
<dbReference type="Proteomes" id="UP001057738">
    <property type="component" value="Chromosome"/>
</dbReference>
<keyword evidence="3" id="KW-1185">Reference proteome</keyword>
<feature type="transmembrane region" description="Helical" evidence="1">
    <location>
        <begin position="12"/>
        <end position="32"/>
    </location>
</feature>
<feature type="transmembrane region" description="Helical" evidence="1">
    <location>
        <begin position="74"/>
        <end position="96"/>
    </location>
</feature>
<accession>A0ABY5Q644</accession>
<reference evidence="2" key="1">
    <citation type="submission" date="2022-08" db="EMBL/GenBank/DDBJ databases">
        <authorList>
            <person name="Tian L."/>
        </authorList>
    </citation>
    <scope>NUCLEOTIDE SEQUENCE</scope>
    <source>
        <strain evidence="2">CM253</strain>
    </source>
</reference>
<organism evidence="2 3">
    <name type="scientific">Streptomyces yangpuensis</name>
    <dbReference type="NCBI Taxonomy" id="1648182"/>
    <lineage>
        <taxon>Bacteria</taxon>
        <taxon>Bacillati</taxon>
        <taxon>Actinomycetota</taxon>
        <taxon>Actinomycetes</taxon>
        <taxon>Kitasatosporales</taxon>
        <taxon>Streptomycetaceae</taxon>
        <taxon>Streptomyces</taxon>
    </lineage>
</organism>
<protein>
    <submittedName>
        <fullName evidence="2">Uncharacterized protein</fullName>
    </submittedName>
</protein>
<dbReference type="EMBL" id="CP102514">
    <property type="protein sequence ID" value="UUY51662.1"/>
    <property type="molecule type" value="Genomic_DNA"/>
</dbReference>
<evidence type="ECO:0000256" key="1">
    <source>
        <dbReference type="SAM" id="Phobius"/>
    </source>
</evidence>
<keyword evidence="1" id="KW-1133">Transmembrane helix</keyword>
<name>A0ABY5Q644_9ACTN</name>
<keyword evidence="1" id="KW-0472">Membrane</keyword>
<evidence type="ECO:0000313" key="2">
    <source>
        <dbReference type="EMBL" id="UUY51662.1"/>
    </source>
</evidence>
<dbReference type="RefSeq" id="WP_183064846.1">
    <property type="nucleotide sequence ID" value="NZ_CP102514.1"/>
</dbReference>
<dbReference type="Pfam" id="PF25637">
    <property type="entry name" value="DUF7942"/>
    <property type="match status" value="1"/>
</dbReference>
<feature type="transmembrane region" description="Helical" evidence="1">
    <location>
        <begin position="44"/>
        <end position="68"/>
    </location>
</feature>
<dbReference type="InterPro" id="IPR057702">
    <property type="entry name" value="DUF7942"/>
</dbReference>
<keyword evidence="1" id="KW-0812">Transmembrane</keyword>
<dbReference type="NCBIfam" id="NF046119">
    <property type="entry name" value="memb_SCO4225"/>
    <property type="match status" value="1"/>
</dbReference>
<gene>
    <name evidence="2" type="ORF">NRK68_33115</name>
</gene>
<dbReference type="GeneID" id="95578378"/>